<gene>
    <name evidence="3" type="ORF">MF672_037235</name>
</gene>
<dbReference type="Proteomes" id="UP001317259">
    <property type="component" value="Unassembled WGS sequence"/>
</dbReference>
<dbReference type="PRINTS" id="PR00081">
    <property type="entry name" value="GDHRDH"/>
</dbReference>
<evidence type="ECO:0000313" key="3">
    <source>
        <dbReference type="EMBL" id="MCK2219402.1"/>
    </source>
</evidence>
<sequence length="136" mass="14143">MGTGGGVASAGFYAGGKSALDSISQALAMEVAPFGVKVTIVQPGGYDTGLFTAGTTMTEPDPAYEPLRARLAGMWGDDADPSPATAAPVVMELVDLPEPPLRLVVGAASFDLVQEMDRARTAEYRAWERLSRLAPG</sequence>
<evidence type="ECO:0000313" key="4">
    <source>
        <dbReference type="Proteomes" id="UP001317259"/>
    </source>
</evidence>
<evidence type="ECO:0000256" key="2">
    <source>
        <dbReference type="ARBA" id="ARBA00023002"/>
    </source>
</evidence>
<dbReference type="Pfam" id="PF00106">
    <property type="entry name" value="adh_short"/>
    <property type="match status" value="1"/>
</dbReference>
<dbReference type="RefSeq" id="WP_242383415.1">
    <property type="nucleotide sequence ID" value="NZ_JAKRKC020000002.1"/>
</dbReference>
<dbReference type="Gene3D" id="3.40.50.720">
    <property type="entry name" value="NAD(P)-binding Rossmann-like Domain"/>
    <property type="match status" value="1"/>
</dbReference>
<accession>A0ABT0G474</accession>
<proteinExistence type="inferred from homology"/>
<dbReference type="SUPFAM" id="SSF51735">
    <property type="entry name" value="NAD(P)-binding Rossmann-fold domains"/>
    <property type="match status" value="1"/>
</dbReference>
<dbReference type="EMBL" id="JAKRKC020000002">
    <property type="protein sequence ID" value="MCK2219402.1"/>
    <property type="molecule type" value="Genomic_DNA"/>
</dbReference>
<reference evidence="3 4" key="1">
    <citation type="submission" date="2022-04" db="EMBL/GenBank/DDBJ databases">
        <title>Genome draft of Actinomadura sp. ATCC 31491.</title>
        <authorList>
            <person name="Shi X."/>
            <person name="Du Y."/>
        </authorList>
    </citation>
    <scope>NUCLEOTIDE SEQUENCE [LARGE SCALE GENOMIC DNA]</scope>
    <source>
        <strain evidence="3 4">ATCC 31491</strain>
    </source>
</reference>
<protein>
    <submittedName>
        <fullName evidence="3">SDR family NAD(P)-dependent oxidoreductase</fullName>
    </submittedName>
</protein>
<comment type="similarity">
    <text evidence="1">Belongs to the short-chain dehydrogenases/reductases (SDR) family.</text>
</comment>
<dbReference type="InterPro" id="IPR036291">
    <property type="entry name" value="NAD(P)-bd_dom_sf"/>
</dbReference>
<comment type="caution">
    <text evidence="3">The sequence shown here is derived from an EMBL/GenBank/DDBJ whole genome shotgun (WGS) entry which is preliminary data.</text>
</comment>
<organism evidence="3 4">
    <name type="scientific">Actinomadura luzonensis</name>
    <dbReference type="NCBI Taxonomy" id="2805427"/>
    <lineage>
        <taxon>Bacteria</taxon>
        <taxon>Bacillati</taxon>
        <taxon>Actinomycetota</taxon>
        <taxon>Actinomycetes</taxon>
        <taxon>Streptosporangiales</taxon>
        <taxon>Thermomonosporaceae</taxon>
        <taxon>Actinomadura</taxon>
    </lineage>
</organism>
<keyword evidence="2" id="KW-0560">Oxidoreductase</keyword>
<keyword evidence="4" id="KW-1185">Reference proteome</keyword>
<dbReference type="PANTHER" id="PTHR43976">
    <property type="entry name" value="SHORT CHAIN DEHYDROGENASE"/>
    <property type="match status" value="1"/>
</dbReference>
<dbReference type="InterPro" id="IPR051911">
    <property type="entry name" value="SDR_oxidoreductase"/>
</dbReference>
<name>A0ABT0G474_9ACTN</name>
<dbReference type="InterPro" id="IPR002347">
    <property type="entry name" value="SDR_fam"/>
</dbReference>
<dbReference type="PANTHER" id="PTHR43976:SF16">
    <property type="entry name" value="SHORT-CHAIN DEHYDROGENASE_REDUCTASE FAMILY PROTEIN"/>
    <property type="match status" value="1"/>
</dbReference>
<evidence type="ECO:0000256" key="1">
    <source>
        <dbReference type="ARBA" id="ARBA00006484"/>
    </source>
</evidence>